<dbReference type="InterPro" id="IPR013815">
    <property type="entry name" value="ATP_grasp_subdomain_1"/>
</dbReference>
<dbReference type="InterPro" id="IPR048764">
    <property type="entry name" value="PylC_N"/>
</dbReference>
<dbReference type="RefSeq" id="WP_209745440.1">
    <property type="nucleotide sequence ID" value="NZ_JBHSMH010000041.1"/>
</dbReference>
<dbReference type="PANTHER" id="PTHR43000">
    <property type="entry name" value="DTDP-D-GLUCOSE 4,6-DEHYDRATASE-RELATED"/>
    <property type="match status" value="1"/>
</dbReference>
<keyword evidence="5" id="KW-1185">Reference proteome</keyword>
<dbReference type="PROSITE" id="PS50975">
    <property type="entry name" value="ATP_GRASP"/>
    <property type="match status" value="1"/>
</dbReference>
<sequence>MLRGKRIFVSGGAGVIGQALIQRLFHMGADLFVGDLKPRPNHWHLDIRYRQGDLNYLTKEELLEFSPHYVFHLAAAFERSTESYDFWNENYRHNVKLSHHVMDCMKEMPELLKVVFASSYLIYDPALYQFAEPQREARSLNEEAAIYPRNQCGAAKLLHEIELRFLSEFRPFESVCARIYRVYGKNSRDIISRWIQALWQGEKLTVFRKEGIFDYIYADDVAEGLIRLAHSKATGIVNLGTQNARSVNDVLTVLKNYFPSMEYSEEPSDIPFEASQANMDRFMALTGWRPSRQLEETIPELVEHYRARANENVRQPGPHNLLVTSVSRKVPLIQSVKQAIAKLGSDTELIGADLNPECIGSHFTDRFWEMPPLRELSVETLIDYCKRNHVRSIVPTRDGELLFFSRMKETLAAEGISVMVSGTEAVEACLDKLLFSAIGEEMGFPVIPVALSIEELRHEGSYVVKERFGAGSQKIGLGLSKDEALLHAGQLNQPLFQPYIEGKEFSVDLYVDSKGTVKGIVARTRDLVLNGESQITTAVDAPLLEQTCVEFASRLGLYGHVVFQIIVDASGQIHIVECNSRFGGASSLSVEMGLDSFYWFILESMGQELESYPFLRSKRNKKLVRYPGDLIV</sequence>
<dbReference type="Gene3D" id="3.40.50.20">
    <property type="match status" value="1"/>
</dbReference>
<dbReference type="Gene3D" id="3.30.470.20">
    <property type="entry name" value="ATP-grasp fold, B domain"/>
    <property type="match status" value="1"/>
</dbReference>
<evidence type="ECO:0000256" key="1">
    <source>
        <dbReference type="ARBA" id="ARBA00007637"/>
    </source>
</evidence>
<keyword evidence="2" id="KW-0067">ATP-binding</keyword>
<reference evidence="5" key="1">
    <citation type="journal article" date="2019" name="Int. J. Syst. Evol. Microbiol.">
        <title>The Global Catalogue of Microorganisms (GCM) 10K type strain sequencing project: providing services to taxonomists for standard genome sequencing and annotation.</title>
        <authorList>
            <consortium name="The Broad Institute Genomics Platform"/>
            <consortium name="The Broad Institute Genome Sequencing Center for Infectious Disease"/>
            <person name="Wu L."/>
            <person name="Ma J."/>
        </authorList>
    </citation>
    <scope>NUCLEOTIDE SEQUENCE [LARGE SCALE GENOMIC DNA]</scope>
    <source>
        <strain evidence="5">CCUG 57113</strain>
    </source>
</reference>
<dbReference type="Gene3D" id="3.40.50.720">
    <property type="entry name" value="NAD(P)-binding Rossmann-like Domain"/>
    <property type="match status" value="1"/>
</dbReference>
<dbReference type="InterPro" id="IPR001509">
    <property type="entry name" value="Epimerase_deHydtase"/>
</dbReference>
<evidence type="ECO:0000259" key="3">
    <source>
        <dbReference type="PROSITE" id="PS50975"/>
    </source>
</evidence>
<dbReference type="InterPro" id="IPR036291">
    <property type="entry name" value="NAD(P)-bd_dom_sf"/>
</dbReference>
<keyword evidence="2" id="KW-0547">Nucleotide-binding</keyword>
<name>A0ABW0LV36_9BACL</name>
<comment type="caution">
    <text evidence="4">The sequence shown here is derived from an EMBL/GenBank/DDBJ whole genome shotgun (WGS) entry which is preliminary data.</text>
</comment>
<dbReference type="Pfam" id="PF01370">
    <property type="entry name" value="Epimerase"/>
    <property type="match status" value="1"/>
</dbReference>
<dbReference type="EMBL" id="JBHSMH010000041">
    <property type="protein sequence ID" value="MFC5469739.1"/>
    <property type="molecule type" value="Genomic_DNA"/>
</dbReference>
<dbReference type="Gene3D" id="3.30.1490.20">
    <property type="entry name" value="ATP-grasp fold, A domain"/>
    <property type="match status" value="1"/>
</dbReference>
<evidence type="ECO:0000256" key="2">
    <source>
        <dbReference type="PROSITE-ProRule" id="PRU00409"/>
    </source>
</evidence>
<dbReference type="Pfam" id="PF15632">
    <property type="entry name" value="ATPgrasp_Ter"/>
    <property type="match status" value="1"/>
</dbReference>
<accession>A0ABW0LV36</accession>
<evidence type="ECO:0000313" key="5">
    <source>
        <dbReference type="Proteomes" id="UP001596105"/>
    </source>
</evidence>
<comment type="similarity">
    <text evidence="1">Belongs to the NAD(P)-dependent epimerase/dehydratase family.</text>
</comment>
<organism evidence="4 5">
    <name type="scientific">Cohnella suwonensis</name>
    <dbReference type="NCBI Taxonomy" id="696072"/>
    <lineage>
        <taxon>Bacteria</taxon>
        <taxon>Bacillati</taxon>
        <taxon>Bacillota</taxon>
        <taxon>Bacilli</taxon>
        <taxon>Bacillales</taxon>
        <taxon>Paenibacillaceae</taxon>
        <taxon>Cohnella</taxon>
    </lineage>
</organism>
<evidence type="ECO:0000313" key="4">
    <source>
        <dbReference type="EMBL" id="MFC5469739.1"/>
    </source>
</evidence>
<gene>
    <name evidence="4" type="ORF">ACFPPD_13480</name>
</gene>
<dbReference type="Proteomes" id="UP001596105">
    <property type="component" value="Unassembled WGS sequence"/>
</dbReference>
<dbReference type="Pfam" id="PF21360">
    <property type="entry name" value="PylC-like_N"/>
    <property type="match status" value="1"/>
</dbReference>
<protein>
    <submittedName>
        <fullName evidence="4">NAD-dependent epimerase/dehydratase family protein</fullName>
    </submittedName>
</protein>
<dbReference type="SUPFAM" id="SSF56059">
    <property type="entry name" value="Glutathione synthetase ATP-binding domain-like"/>
    <property type="match status" value="1"/>
</dbReference>
<proteinExistence type="inferred from homology"/>
<dbReference type="InterPro" id="IPR011761">
    <property type="entry name" value="ATP-grasp"/>
</dbReference>
<feature type="domain" description="ATP-grasp" evidence="3">
    <location>
        <begin position="408"/>
        <end position="610"/>
    </location>
</feature>
<dbReference type="SUPFAM" id="SSF51735">
    <property type="entry name" value="NAD(P)-binding Rossmann-fold domains"/>
    <property type="match status" value="1"/>
</dbReference>